<organism evidence="4 5">
    <name type="scientific">Ancylostoma caninum</name>
    <name type="common">Dog hookworm</name>
    <dbReference type="NCBI Taxonomy" id="29170"/>
    <lineage>
        <taxon>Eukaryota</taxon>
        <taxon>Metazoa</taxon>
        <taxon>Ecdysozoa</taxon>
        <taxon>Nematoda</taxon>
        <taxon>Chromadorea</taxon>
        <taxon>Rhabditida</taxon>
        <taxon>Rhabditina</taxon>
        <taxon>Rhabditomorpha</taxon>
        <taxon>Strongyloidea</taxon>
        <taxon>Ancylostomatidae</taxon>
        <taxon>Ancylostomatinae</taxon>
        <taxon>Ancylostoma</taxon>
    </lineage>
</organism>
<dbReference type="Gene3D" id="3.30.1370.50">
    <property type="entry name" value="R3H-like domain"/>
    <property type="match status" value="1"/>
</dbReference>
<evidence type="ECO:0000259" key="3">
    <source>
        <dbReference type="PROSITE" id="PS51061"/>
    </source>
</evidence>
<dbReference type="GO" id="GO:0003676">
    <property type="term" value="F:nucleic acid binding"/>
    <property type="evidence" value="ECO:0007669"/>
    <property type="project" value="UniProtKB-UniRule"/>
</dbReference>
<name>A0A368G197_ANCCA</name>
<dbReference type="PANTHER" id="PTHR15672:SF8">
    <property type="entry name" value="PROTEIN ENCORE"/>
    <property type="match status" value="1"/>
</dbReference>
<dbReference type="PROSITE" id="PS51061">
    <property type="entry name" value="R3H"/>
    <property type="match status" value="1"/>
</dbReference>
<dbReference type="SUPFAM" id="SSF82708">
    <property type="entry name" value="R3H domain"/>
    <property type="match status" value="1"/>
</dbReference>
<comment type="caution">
    <text evidence="4">The sequence shown here is derived from an EMBL/GenBank/DDBJ whole genome shotgun (WGS) entry which is preliminary data.</text>
</comment>
<dbReference type="PANTHER" id="PTHR15672">
    <property type="entry name" value="CAMP-REGULATED PHOSPHOPROTEIN 21 RELATED R3H DOMAIN CONTAINING PROTEIN"/>
    <property type="match status" value="1"/>
</dbReference>
<dbReference type="AlphaFoldDB" id="A0A368G197"/>
<feature type="domain" description="R3H" evidence="3">
    <location>
        <begin position="207"/>
        <end position="270"/>
    </location>
</feature>
<sequence>MLRRPDGPVSVTPERPRSVDVVVTSTTLPKAVRVPMATARAASAQEAKSSKRKLLKSRSLTQPIAVNLPDESDYMIPVASTNQRTAGGYMQPVLTQPISMNLPDESDEMRPVREYLPERVPGAPTVVRVEKHPYAGTVPSRARQLVRSLAMCGDDDTRLRPPPPPMVNSYAPVGAVESSYTDYTSDLSEMELRAFIAATLHKNARDRAMILELEQLFTDFVNDFGEQSLKLPPVSSYNRMLIHRVAVLFGLDHNVDNSGKCVVVSKTSKTKPPDFVFASLIQSNIYTDNRRFCPNVMNYPEMGAGDAMQRRAQSFETGYLYPSADPDILNPAHPWTHANQRSFEKQPHYPYPMGMVDHGTMMRKAGSFSGVPAIYRSGSASHLSPRDPIDETVERFNNASISDRASQISYRSSGSNPPLHPQIYHPYPQVMQYPVGEEVMYQPYQQQMYMQPTTMMTPSSVEMYPPQAPIVMPVQQNPPVQQPVPILQCQPQEPLTQVPQAPMEQPTHMIPAQPEYVQYPAQQYPAQVITCAPQQYQPVPHPTYQTQYQQVVYPQQVVQPTVMPPQQYQPGFVHAPVQQQYQPPIVQAPVQQQYVPQQPMVHVQSPMYQQPQQMRPQYAMPVATSQQYVEVPKTEQQQAMPYQPVVYGQWLQPGGEQYQENVGESDNVDSSVDTERTDPQVTTAPLPLPIQSHMG</sequence>
<dbReference type="CDD" id="cd02642">
    <property type="entry name" value="R3H_encore_like"/>
    <property type="match status" value="1"/>
</dbReference>
<dbReference type="EMBL" id="JOJR01000526">
    <property type="protein sequence ID" value="RCN36800.1"/>
    <property type="molecule type" value="Genomic_DNA"/>
</dbReference>
<reference evidence="4 5" key="1">
    <citation type="submission" date="2014-10" db="EMBL/GenBank/DDBJ databases">
        <title>Draft genome of the hookworm Ancylostoma caninum.</title>
        <authorList>
            <person name="Mitreva M."/>
        </authorList>
    </citation>
    <scope>NUCLEOTIDE SEQUENCE [LARGE SCALE GENOMIC DNA]</scope>
    <source>
        <strain evidence="4 5">Baltimore</strain>
    </source>
</reference>
<protein>
    <submittedName>
        <fullName evidence="4">R3H domain protein</fullName>
    </submittedName>
</protein>
<keyword evidence="5" id="KW-1185">Reference proteome</keyword>
<feature type="region of interest" description="Disordered" evidence="2">
    <location>
        <begin position="656"/>
        <end position="695"/>
    </location>
</feature>
<dbReference type="Proteomes" id="UP000252519">
    <property type="component" value="Unassembled WGS sequence"/>
</dbReference>
<evidence type="ECO:0000313" key="5">
    <source>
        <dbReference type="Proteomes" id="UP000252519"/>
    </source>
</evidence>
<dbReference type="SMART" id="SM00393">
    <property type="entry name" value="R3H"/>
    <property type="match status" value="1"/>
</dbReference>
<dbReference type="OrthoDB" id="278430at2759"/>
<feature type="compositionally biased region" description="Polar residues" evidence="2">
    <location>
        <begin position="658"/>
        <end position="671"/>
    </location>
</feature>
<dbReference type="InterPro" id="IPR051937">
    <property type="entry name" value="R3H_domain_containing"/>
</dbReference>
<evidence type="ECO:0000256" key="1">
    <source>
        <dbReference type="ARBA" id="ARBA00022553"/>
    </source>
</evidence>
<dbReference type="STRING" id="29170.A0A368G197"/>
<proteinExistence type="predicted"/>
<accession>A0A368G197</accession>
<evidence type="ECO:0000256" key="2">
    <source>
        <dbReference type="SAM" id="MobiDB-lite"/>
    </source>
</evidence>
<dbReference type="Pfam" id="PF01424">
    <property type="entry name" value="R3H"/>
    <property type="match status" value="1"/>
</dbReference>
<dbReference type="InterPro" id="IPR036867">
    <property type="entry name" value="R3H_dom_sf"/>
</dbReference>
<evidence type="ECO:0000313" key="4">
    <source>
        <dbReference type="EMBL" id="RCN36800.1"/>
    </source>
</evidence>
<dbReference type="InterPro" id="IPR001374">
    <property type="entry name" value="R3H_dom"/>
</dbReference>
<keyword evidence="1" id="KW-0597">Phosphoprotein</keyword>
<gene>
    <name evidence="4" type="ORF">ANCCAN_17314</name>
</gene>